<accession>A0A1G2Q9I1</accession>
<feature type="domain" description="DprA winged helix" evidence="3">
    <location>
        <begin position="213"/>
        <end position="260"/>
    </location>
</feature>
<dbReference type="InterPro" id="IPR003488">
    <property type="entry name" value="DprA"/>
</dbReference>
<sequence length="269" mass="28901">MPDPPKQIFIEGELPLPEFKFLTVVGSRRYSKYGQEVCDELIAGLANYPIAIVSGLAIGIDTIAHKAALRNRLLTIAFPGSGLDRSVIHPSSNKRLADEIVASGGALISELEPEQPAGIHTFPRRNRLMAALADAVLIIEAGEKSGTLITARLALDYNKEVLAVPGSIFNPGSKGTNELIRQGATPITKPADILEVLGFKQDEEEAQGKLFENLSANEQKIVDLLQVEPLPRDELMLLLGLGASDANTALALLEIKGLIKETLGEIRLA</sequence>
<dbReference type="EMBL" id="MHTG01000019">
    <property type="protein sequence ID" value="OHA57195.1"/>
    <property type="molecule type" value="Genomic_DNA"/>
</dbReference>
<comment type="similarity">
    <text evidence="1">Belongs to the DprA/Smf family.</text>
</comment>
<organism evidence="4 5">
    <name type="scientific">Candidatus Vogelbacteria bacterium GWA1_51_14</name>
    <dbReference type="NCBI Taxonomy" id="1802435"/>
    <lineage>
        <taxon>Bacteria</taxon>
        <taxon>Candidatus Vogeliibacteriota</taxon>
    </lineage>
</organism>
<evidence type="ECO:0000313" key="4">
    <source>
        <dbReference type="EMBL" id="OHA57195.1"/>
    </source>
</evidence>
<evidence type="ECO:0000259" key="3">
    <source>
        <dbReference type="Pfam" id="PF17782"/>
    </source>
</evidence>
<evidence type="ECO:0000259" key="2">
    <source>
        <dbReference type="Pfam" id="PF02481"/>
    </source>
</evidence>
<name>A0A1G2Q9I1_9BACT</name>
<evidence type="ECO:0000256" key="1">
    <source>
        <dbReference type="ARBA" id="ARBA00006525"/>
    </source>
</evidence>
<dbReference type="PANTHER" id="PTHR43022">
    <property type="entry name" value="PROTEIN SMF"/>
    <property type="match status" value="1"/>
</dbReference>
<protein>
    <submittedName>
        <fullName evidence="4">DNA protecting protein DprA</fullName>
    </submittedName>
</protein>
<dbReference type="SUPFAM" id="SSF102405">
    <property type="entry name" value="MCP/YpsA-like"/>
    <property type="match status" value="1"/>
</dbReference>
<gene>
    <name evidence="4" type="ORF">A2114_00035</name>
</gene>
<proteinExistence type="inferred from homology"/>
<dbReference type="AlphaFoldDB" id="A0A1G2Q9I1"/>
<evidence type="ECO:0000313" key="5">
    <source>
        <dbReference type="Proteomes" id="UP000176494"/>
    </source>
</evidence>
<dbReference type="Pfam" id="PF17782">
    <property type="entry name" value="WHD_DprA"/>
    <property type="match status" value="1"/>
</dbReference>
<dbReference type="NCBIfam" id="TIGR00732">
    <property type="entry name" value="dprA"/>
    <property type="match status" value="1"/>
</dbReference>
<dbReference type="InterPro" id="IPR036388">
    <property type="entry name" value="WH-like_DNA-bd_sf"/>
</dbReference>
<dbReference type="Gene3D" id="1.10.10.10">
    <property type="entry name" value="Winged helix-like DNA-binding domain superfamily/Winged helix DNA-binding domain"/>
    <property type="match status" value="1"/>
</dbReference>
<dbReference type="InterPro" id="IPR041614">
    <property type="entry name" value="DprA_WH"/>
</dbReference>
<dbReference type="Proteomes" id="UP000176494">
    <property type="component" value="Unassembled WGS sequence"/>
</dbReference>
<dbReference type="Gene3D" id="3.40.50.450">
    <property type="match status" value="1"/>
</dbReference>
<dbReference type="Pfam" id="PF02481">
    <property type="entry name" value="DNA_processg_A"/>
    <property type="match status" value="1"/>
</dbReference>
<dbReference type="STRING" id="1802435.A2114_00035"/>
<dbReference type="PANTHER" id="PTHR43022:SF1">
    <property type="entry name" value="PROTEIN SMF"/>
    <property type="match status" value="1"/>
</dbReference>
<comment type="caution">
    <text evidence="4">The sequence shown here is derived from an EMBL/GenBank/DDBJ whole genome shotgun (WGS) entry which is preliminary data.</text>
</comment>
<reference evidence="4 5" key="1">
    <citation type="journal article" date="2016" name="Nat. Commun.">
        <title>Thousands of microbial genomes shed light on interconnected biogeochemical processes in an aquifer system.</title>
        <authorList>
            <person name="Anantharaman K."/>
            <person name="Brown C.T."/>
            <person name="Hug L.A."/>
            <person name="Sharon I."/>
            <person name="Castelle C.J."/>
            <person name="Probst A.J."/>
            <person name="Thomas B.C."/>
            <person name="Singh A."/>
            <person name="Wilkins M.J."/>
            <person name="Karaoz U."/>
            <person name="Brodie E.L."/>
            <person name="Williams K.H."/>
            <person name="Hubbard S.S."/>
            <person name="Banfield J.F."/>
        </authorList>
    </citation>
    <scope>NUCLEOTIDE SEQUENCE [LARGE SCALE GENOMIC DNA]</scope>
</reference>
<feature type="domain" description="Smf/DprA SLOG" evidence="2">
    <location>
        <begin position="2"/>
        <end position="197"/>
    </location>
</feature>
<dbReference type="InterPro" id="IPR057666">
    <property type="entry name" value="DrpA_SLOG"/>
</dbReference>
<dbReference type="GO" id="GO:0009294">
    <property type="term" value="P:DNA-mediated transformation"/>
    <property type="evidence" value="ECO:0007669"/>
    <property type="project" value="InterPro"/>
</dbReference>